<reference evidence="1" key="1">
    <citation type="journal article" date="2011" name="Nature">
        <title>Ganglion-specific splicing of TRPV1 underlies infrared sensation in vampire bats.</title>
        <authorList>
            <person name="Gracheva E.O."/>
            <person name="Cordero-Morales J.F."/>
            <person name="Gonzalez-Carcacya J.A."/>
            <person name="Ingolia N.T."/>
            <person name="Aranguren C.I."/>
            <person name="Weissman J.S."/>
            <person name="Julius D."/>
        </authorList>
    </citation>
    <scope>NUCLEOTIDE SEQUENCE</scope>
</reference>
<feature type="non-terminal residue" evidence="1">
    <location>
        <position position="1"/>
    </location>
</feature>
<dbReference type="AlphaFoldDB" id="G1DJ88"/>
<accession>G1DJ88</accession>
<protein>
    <submittedName>
        <fullName evidence="1">Transient receptor potential cation channel subfamily V member 1</fullName>
    </submittedName>
</protein>
<proteinExistence type="predicted"/>
<feature type="non-terminal residue" evidence="1">
    <location>
        <position position="49"/>
    </location>
</feature>
<evidence type="ECO:0000313" key="1">
    <source>
        <dbReference type="EMBL" id="AEL30792.1"/>
    </source>
</evidence>
<dbReference type="EMBL" id="JN006866">
    <property type="protein sequence ID" value="AEL30792.1"/>
    <property type="molecule type" value="Genomic_DNA"/>
</dbReference>
<organism evidence="1">
    <name type="scientific">Pteropus vampyrus</name>
    <name type="common">Large flying fox</name>
    <dbReference type="NCBI Taxonomy" id="132908"/>
    <lineage>
        <taxon>Eukaryota</taxon>
        <taxon>Metazoa</taxon>
        <taxon>Chordata</taxon>
        <taxon>Craniata</taxon>
        <taxon>Vertebrata</taxon>
        <taxon>Euteleostomi</taxon>
        <taxon>Mammalia</taxon>
        <taxon>Eutheria</taxon>
        <taxon>Laurasiatheria</taxon>
        <taxon>Chiroptera</taxon>
        <taxon>Yinpterochiroptera</taxon>
        <taxon>Pteropodoidea</taxon>
        <taxon>Pteropodidae</taxon>
        <taxon>Pteropodinae</taxon>
        <taxon>Pteropus</taxon>
    </lineage>
</organism>
<sequence>HCGIRPSGNCEGIKRTLSFSLRSGRVSARNWKNFALEGRIPHWSLQPGG</sequence>
<keyword evidence="1" id="KW-0675">Receptor</keyword>
<name>G1DJ88_PTEVA</name>
<gene>
    <name evidence="1" type="primary">TRPV1</name>
</gene>